<evidence type="ECO:0000313" key="2">
    <source>
        <dbReference type="EnsemblPlants" id="AES75344"/>
    </source>
</evidence>
<reference evidence="2" key="3">
    <citation type="submission" date="2015-04" db="UniProtKB">
        <authorList>
            <consortium name="EnsemblPlants"/>
        </authorList>
    </citation>
    <scope>IDENTIFICATION</scope>
    <source>
        <strain evidence="2">cv. Jemalong A17</strain>
    </source>
</reference>
<dbReference type="AlphaFoldDB" id="G7KID5"/>
<dbReference type="PaxDb" id="3880-AES75344"/>
<dbReference type="EMBL" id="CM001222">
    <property type="protein sequence ID" value="AES75344.1"/>
    <property type="molecule type" value="Genomic_DNA"/>
</dbReference>
<dbReference type="HOGENOM" id="CLU_1770820_0_0_1"/>
<reference evidence="1 3" key="2">
    <citation type="journal article" date="2014" name="BMC Genomics">
        <title>An improved genome release (version Mt4.0) for the model legume Medicago truncatula.</title>
        <authorList>
            <person name="Tang H."/>
            <person name="Krishnakumar V."/>
            <person name="Bidwell S."/>
            <person name="Rosen B."/>
            <person name="Chan A."/>
            <person name="Zhou S."/>
            <person name="Gentzbittel L."/>
            <person name="Childs K.L."/>
            <person name="Yandell M."/>
            <person name="Gundlach H."/>
            <person name="Mayer K.F."/>
            <person name="Schwartz D.C."/>
            <person name="Town C.D."/>
        </authorList>
    </citation>
    <scope>GENOME REANNOTATION</scope>
    <source>
        <strain evidence="2 3">cv. Jemalong A17</strain>
    </source>
</reference>
<dbReference type="STRING" id="3880.G7KID5"/>
<protein>
    <submittedName>
        <fullName evidence="1 2">Uncharacterized protein</fullName>
    </submittedName>
</protein>
<reference evidence="1 3" key="1">
    <citation type="journal article" date="2011" name="Nature">
        <title>The Medicago genome provides insight into the evolution of rhizobial symbioses.</title>
        <authorList>
            <person name="Young N.D."/>
            <person name="Debelle F."/>
            <person name="Oldroyd G.E."/>
            <person name="Geurts R."/>
            <person name="Cannon S.B."/>
            <person name="Udvardi M.K."/>
            <person name="Benedito V.A."/>
            <person name="Mayer K.F."/>
            <person name="Gouzy J."/>
            <person name="Schoof H."/>
            <person name="Van de Peer Y."/>
            <person name="Proost S."/>
            <person name="Cook D.R."/>
            <person name="Meyers B.C."/>
            <person name="Spannagl M."/>
            <person name="Cheung F."/>
            <person name="De Mita S."/>
            <person name="Krishnakumar V."/>
            <person name="Gundlach H."/>
            <person name="Zhou S."/>
            <person name="Mudge J."/>
            <person name="Bharti A.K."/>
            <person name="Murray J.D."/>
            <person name="Naoumkina M.A."/>
            <person name="Rosen B."/>
            <person name="Silverstein K.A."/>
            <person name="Tang H."/>
            <person name="Rombauts S."/>
            <person name="Zhao P.X."/>
            <person name="Zhou P."/>
            <person name="Barbe V."/>
            <person name="Bardou P."/>
            <person name="Bechner M."/>
            <person name="Bellec A."/>
            <person name="Berger A."/>
            <person name="Berges H."/>
            <person name="Bidwell S."/>
            <person name="Bisseling T."/>
            <person name="Choisne N."/>
            <person name="Couloux A."/>
            <person name="Denny R."/>
            <person name="Deshpande S."/>
            <person name="Dai X."/>
            <person name="Doyle J.J."/>
            <person name="Dudez A.M."/>
            <person name="Farmer A.D."/>
            <person name="Fouteau S."/>
            <person name="Franken C."/>
            <person name="Gibelin C."/>
            <person name="Gish J."/>
            <person name="Goldstein S."/>
            <person name="Gonzalez A.J."/>
            <person name="Green P.J."/>
            <person name="Hallab A."/>
            <person name="Hartog M."/>
            <person name="Hua A."/>
            <person name="Humphray S.J."/>
            <person name="Jeong D.H."/>
            <person name="Jing Y."/>
            <person name="Jocker A."/>
            <person name="Kenton S.M."/>
            <person name="Kim D.J."/>
            <person name="Klee K."/>
            <person name="Lai H."/>
            <person name="Lang C."/>
            <person name="Lin S."/>
            <person name="Macmil S.L."/>
            <person name="Magdelenat G."/>
            <person name="Matthews L."/>
            <person name="McCorrison J."/>
            <person name="Monaghan E.L."/>
            <person name="Mun J.H."/>
            <person name="Najar F.Z."/>
            <person name="Nicholson C."/>
            <person name="Noirot C."/>
            <person name="O'Bleness M."/>
            <person name="Paule C.R."/>
            <person name="Poulain J."/>
            <person name="Prion F."/>
            <person name="Qin B."/>
            <person name="Qu C."/>
            <person name="Retzel E.F."/>
            <person name="Riddle C."/>
            <person name="Sallet E."/>
            <person name="Samain S."/>
            <person name="Samson N."/>
            <person name="Sanders I."/>
            <person name="Saurat O."/>
            <person name="Scarpelli C."/>
            <person name="Schiex T."/>
            <person name="Segurens B."/>
            <person name="Severin A.J."/>
            <person name="Sherrier D.J."/>
            <person name="Shi R."/>
            <person name="Sims S."/>
            <person name="Singer S.R."/>
            <person name="Sinharoy S."/>
            <person name="Sterck L."/>
            <person name="Viollet A."/>
            <person name="Wang B.B."/>
            <person name="Wang K."/>
            <person name="Wang M."/>
            <person name="Wang X."/>
            <person name="Warfsmann J."/>
            <person name="Weissenbach J."/>
            <person name="White D.D."/>
            <person name="White J.D."/>
            <person name="Wiley G.B."/>
            <person name="Wincker P."/>
            <person name="Xing Y."/>
            <person name="Yang L."/>
            <person name="Yao Z."/>
            <person name="Ying F."/>
            <person name="Zhai J."/>
            <person name="Zhou L."/>
            <person name="Zuber A."/>
            <person name="Denarie J."/>
            <person name="Dixon R.A."/>
            <person name="May G.D."/>
            <person name="Schwartz D.C."/>
            <person name="Rogers J."/>
            <person name="Quetier F."/>
            <person name="Town C.D."/>
            <person name="Roe B.A."/>
        </authorList>
    </citation>
    <scope>NUCLEOTIDE SEQUENCE [LARGE SCALE GENOMIC DNA]</scope>
    <source>
        <strain evidence="1">A17</strain>
        <strain evidence="2 3">cv. Jemalong A17</strain>
    </source>
</reference>
<evidence type="ECO:0000313" key="1">
    <source>
        <dbReference type="EMBL" id="AES75344.1"/>
    </source>
</evidence>
<name>G7KID5_MEDTR</name>
<dbReference type="PANTHER" id="PTHR11697:SF230">
    <property type="entry name" value="ZINC FINGER, MYM DOMAIN CONTAINING 1"/>
    <property type="match status" value="1"/>
</dbReference>
<organism evidence="1 3">
    <name type="scientific">Medicago truncatula</name>
    <name type="common">Barrel medic</name>
    <name type="synonym">Medicago tribuloides</name>
    <dbReference type="NCBI Taxonomy" id="3880"/>
    <lineage>
        <taxon>Eukaryota</taxon>
        <taxon>Viridiplantae</taxon>
        <taxon>Streptophyta</taxon>
        <taxon>Embryophyta</taxon>
        <taxon>Tracheophyta</taxon>
        <taxon>Spermatophyta</taxon>
        <taxon>Magnoliopsida</taxon>
        <taxon>eudicotyledons</taxon>
        <taxon>Gunneridae</taxon>
        <taxon>Pentapetalae</taxon>
        <taxon>rosids</taxon>
        <taxon>fabids</taxon>
        <taxon>Fabales</taxon>
        <taxon>Fabaceae</taxon>
        <taxon>Papilionoideae</taxon>
        <taxon>50 kb inversion clade</taxon>
        <taxon>NPAAA clade</taxon>
        <taxon>Hologalegina</taxon>
        <taxon>IRL clade</taxon>
        <taxon>Trifolieae</taxon>
        <taxon>Medicago</taxon>
    </lineage>
</organism>
<sequence>MLFEVLPSHNPLINRGVAGPGEEVDRGYVRLKPHKPFPFFFVGYNRNNTKCFMFESRKVIVVFDVKKLLRLTDFYPNDFLEMLEVTLDHQLKNYVTNVRYDPKFAKLNWLSDLCSKHVETNKSTASVKRVFSPMKVVKSNLCNQIDD</sequence>
<dbReference type="InterPro" id="IPR055298">
    <property type="entry name" value="AtLOH3-like"/>
</dbReference>
<proteinExistence type="predicted"/>
<dbReference type="PANTHER" id="PTHR11697">
    <property type="entry name" value="GENERAL TRANSCRIPTION FACTOR 2-RELATED ZINC FINGER PROTEIN"/>
    <property type="match status" value="1"/>
</dbReference>
<dbReference type="EnsemblPlants" id="AES75344">
    <property type="protein sequence ID" value="AES75344"/>
    <property type="gene ID" value="MTR_6g042340"/>
</dbReference>
<accession>G7KID5</accession>
<dbReference type="Proteomes" id="UP000002051">
    <property type="component" value="Chromosome 6"/>
</dbReference>
<gene>
    <name evidence="1" type="ordered locus">MTR_6g042340</name>
</gene>
<keyword evidence="3" id="KW-1185">Reference proteome</keyword>
<evidence type="ECO:0000313" key="3">
    <source>
        <dbReference type="Proteomes" id="UP000002051"/>
    </source>
</evidence>